<dbReference type="EMBL" id="LJSX01000025">
    <property type="protein sequence ID" value="KPQ09563.1"/>
    <property type="molecule type" value="Genomic_DNA"/>
</dbReference>
<keyword evidence="4" id="KW-1185">Reference proteome</keyword>
<reference evidence="1 3" key="1">
    <citation type="submission" date="2015-09" db="EMBL/GenBank/DDBJ databases">
        <title>Identification and resolution of microdiversity through metagenomic sequencing of parallel consortia.</title>
        <authorList>
            <person name="Nelson W.C."/>
            <person name="Romine M.F."/>
            <person name="Lindemann S.R."/>
        </authorList>
    </citation>
    <scope>NUCLEOTIDE SEQUENCE [LARGE SCALE GENOMIC DNA]</scope>
    <source>
        <strain evidence="1">HL-109</strain>
    </source>
</reference>
<dbReference type="Proteomes" id="UP000182800">
    <property type="component" value="Unassembled WGS sequence"/>
</dbReference>
<accession>A0A0P8BJJ5</accession>
<reference evidence="2 4" key="2">
    <citation type="submission" date="2016-08" db="EMBL/GenBank/DDBJ databases">
        <authorList>
            <person name="Varghese N."/>
            <person name="Submissions Spin"/>
        </authorList>
    </citation>
    <scope>NUCLEOTIDE SEQUENCE [LARGE SCALE GENOMIC DNA]</scope>
    <source>
        <strain evidence="2 4">HL-109</strain>
    </source>
</reference>
<evidence type="ECO:0000313" key="3">
    <source>
        <dbReference type="Proteomes" id="UP000050497"/>
    </source>
</evidence>
<organism evidence="1 3">
    <name type="scientific">Saliniramus fredricksonii</name>
    <dbReference type="NCBI Taxonomy" id="1653334"/>
    <lineage>
        <taxon>Bacteria</taxon>
        <taxon>Pseudomonadati</taxon>
        <taxon>Pseudomonadota</taxon>
        <taxon>Alphaproteobacteria</taxon>
        <taxon>Hyphomicrobiales</taxon>
        <taxon>Salinarimonadaceae</taxon>
        <taxon>Saliniramus</taxon>
    </lineage>
</organism>
<dbReference type="EMBL" id="FMBM01000002">
    <property type="protein sequence ID" value="SCC80398.1"/>
    <property type="molecule type" value="Genomic_DNA"/>
</dbReference>
<dbReference type="AlphaFoldDB" id="A0A0P8BJJ5"/>
<evidence type="ECO:0000313" key="1">
    <source>
        <dbReference type="EMBL" id="KPQ09563.1"/>
    </source>
</evidence>
<dbReference type="Proteomes" id="UP000050497">
    <property type="component" value="Unassembled WGS sequence"/>
</dbReference>
<comment type="caution">
    <text evidence="1">The sequence shown here is derived from an EMBL/GenBank/DDBJ whole genome shotgun (WGS) entry which is preliminary data.</text>
</comment>
<dbReference type="RefSeq" id="WP_074444420.1">
    <property type="nucleotide sequence ID" value="NZ_FMBM01000002.1"/>
</dbReference>
<dbReference type="OrthoDB" id="9922258at2"/>
<evidence type="ECO:0000313" key="2">
    <source>
        <dbReference type="EMBL" id="SCC80398.1"/>
    </source>
</evidence>
<sequence>MSKQNIETDYLEDMHGEGTDITLTPSELRALYLLRENHVQELVEVAVMLDDGQRRLALRMLKAMVEHRRSMLS</sequence>
<protein>
    <submittedName>
        <fullName evidence="1">Uncharacterized protein</fullName>
    </submittedName>
</protein>
<gene>
    <name evidence="2" type="ORF">GA0071312_1469</name>
    <name evidence="1" type="ORF">HLUCCO17_14110</name>
</gene>
<proteinExistence type="predicted"/>
<evidence type="ECO:0000313" key="4">
    <source>
        <dbReference type="Proteomes" id="UP000182800"/>
    </source>
</evidence>
<name>A0A0P8BJJ5_9HYPH</name>